<evidence type="ECO:0000313" key="1">
    <source>
        <dbReference type="EMBL" id="GFR97997.1"/>
    </source>
</evidence>
<evidence type="ECO:0000313" key="2">
    <source>
        <dbReference type="Proteomes" id="UP000762676"/>
    </source>
</evidence>
<reference evidence="1 2" key="1">
    <citation type="journal article" date="2021" name="Elife">
        <title>Chloroplast acquisition without the gene transfer in kleptoplastic sea slugs, Plakobranchus ocellatus.</title>
        <authorList>
            <person name="Maeda T."/>
            <person name="Takahashi S."/>
            <person name="Yoshida T."/>
            <person name="Shimamura S."/>
            <person name="Takaki Y."/>
            <person name="Nagai Y."/>
            <person name="Toyoda A."/>
            <person name="Suzuki Y."/>
            <person name="Arimoto A."/>
            <person name="Ishii H."/>
            <person name="Satoh N."/>
            <person name="Nishiyama T."/>
            <person name="Hasebe M."/>
            <person name="Maruyama T."/>
            <person name="Minagawa J."/>
            <person name="Obokata J."/>
            <person name="Shigenobu S."/>
        </authorList>
    </citation>
    <scope>NUCLEOTIDE SEQUENCE [LARGE SCALE GENOMIC DNA]</scope>
</reference>
<proteinExistence type="predicted"/>
<dbReference type="EMBL" id="BMAT01009076">
    <property type="protein sequence ID" value="GFR97997.1"/>
    <property type="molecule type" value="Genomic_DNA"/>
</dbReference>
<sequence length="91" mass="9790">MRGAGVYDKVGGVTALRLADPSGTRHSLLRDLIVGNKSVHFDWQEAAVAESYCTLIGRRQRGLVGTQLLPLKVTYCTSIGRKQCGCALTAL</sequence>
<keyword evidence="2" id="KW-1185">Reference proteome</keyword>
<organism evidence="1 2">
    <name type="scientific">Elysia marginata</name>
    <dbReference type="NCBI Taxonomy" id="1093978"/>
    <lineage>
        <taxon>Eukaryota</taxon>
        <taxon>Metazoa</taxon>
        <taxon>Spiralia</taxon>
        <taxon>Lophotrochozoa</taxon>
        <taxon>Mollusca</taxon>
        <taxon>Gastropoda</taxon>
        <taxon>Heterobranchia</taxon>
        <taxon>Euthyneura</taxon>
        <taxon>Panpulmonata</taxon>
        <taxon>Sacoglossa</taxon>
        <taxon>Placobranchoidea</taxon>
        <taxon>Plakobranchidae</taxon>
        <taxon>Elysia</taxon>
    </lineage>
</organism>
<comment type="caution">
    <text evidence="1">The sequence shown here is derived from an EMBL/GenBank/DDBJ whole genome shotgun (WGS) entry which is preliminary data.</text>
</comment>
<dbReference type="Proteomes" id="UP000762676">
    <property type="component" value="Unassembled WGS sequence"/>
</dbReference>
<protein>
    <submittedName>
        <fullName evidence="1">Uncharacterized protein</fullName>
    </submittedName>
</protein>
<accession>A0AAV4HKT5</accession>
<gene>
    <name evidence="1" type="ORF">ElyMa_004490600</name>
</gene>
<dbReference type="AlphaFoldDB" id="A0AAV4HKT5"/>
<name>A0AAV4HKT5_9GAST</name>